<proteinExistence type="inferred from homology"/>
<comment type="caution">
    <text evidence="4">The sequence shown here is derived from an EMBL/GenBank/DDBJ whole genome shotgun (WGS) entry which is preliminary data.</text>
</comment>
<sequence length="125" mass="13856">MKLLTHNMLTSNIIKGVTKGFPLVINPSRVEVQEVDFNPDFITRVLPKLDFTALKQAATQVGHADKLPEALPETADFGEDLQKTLHHVLLQVEVLEGELVCPETGRKFPISNGIPNMLLNEDEVS</sequence>
<dbReference type="InterPro" id="IPR039127">
    <property type="entry name" value="Trm112"/>
</dbReference>
<protein>
    <recommendedName>
        <fullName evidence="2">Multifunctional methyltransferase subunit TRM112-like protein</fullName>
    </recommendedName>
    <alternativeName>
        <fullName evidence="3">tRNA methyltransferase 112 homolog</fullName>
    </alternativeName>
</protein>
<name>A0AAN9AYU3_9CAEN</name>
<dbReference type="GO" id="GO:0046982">
    <property type="term" value="F:protein heterodimerization activity"/>
    <property type="evidence" value="ECO:0007669"/>
    <property type="project" value="InterPro"/>
</dbReference>
<dbReference type="GO" id="GO:0070476">
    <property type="term" value="P:rRNA (guanine-N7)-methylation"/>
    <property type="evidence" value="ECO:0007669"/>
    <property type="project" value="TreeGrafter"/>
</dbReference>
<evidence type="ECO:0000256" key="3">
    <source>
        <dbReference type="ARBA" id="ARBA00030516"/>
    </source>
</evidence>
<keyword evidence="5" id="KW-1185">Reference proteome</keyword>
<gene>
    <name evidence="4" type="ORF">V1264_006880</name>
</gene>
<dbReference type="Pfam" id="PF03966">
    <property type="entry name" value="Trm112p"/>
    <property type="match status" value="1"/>
</dbReference>
<accession>A0AAN9AYU3</accession>
<dbReference type="Gene3D" id="2.20.25.10">
    <property type="match status" value="1"/>
</dbReference>
<evidence type="ECO:0000256" key="2">
    <source>
        <dbReference type="ARBA" id="ARBA00019989"/>
    </source>
</evidence>
<dbReference type="EMBL" id="JBAMIC010000018">
    <property type="protein sequence ID" value="KAK7095481.1"/>
    <property type="molecule type" value="Genomic_DNA"/>
</dbReference>
<dbReference type="Proteomes" id="UP001374579">
    <property type="component" value="Unassembled WGS sequence"/>
</dbReference>
<dbReference type="GO" id="GO:0030488">
    <property type="term" value="P:tRNA methylation"/>
    <property type="evidence" value="ECO:0007669"/>
    <property type="project" value="TreeGrafter"/>
</dbReference>
<dbReference type="InterPro" id="IPR005651">
    <property type="entry name" value="Trm112-like"/>
</dbReference>
<dbReference type="SUPFAM" id="SSF158997">
    <property type="entry name" value="Trm112p-like"/>
    <property type="match status" value="1"/>
</dbReference>
<comment type="similarity">
    <text evidence="1">Belongs to the TRM112 family.</text>
</comment>
<dbReference type="PANTHER" id="PTHR12773:SF0">
    <property type="entry name" value="MULTIFUNCTIONAL METHYLTRANSFERASE SUBUNIT TRM112-LIKE PROTEIN"/>
    <property type="match status" value="1"/>
</dbReference>
<evidence type="ECO:0000256" key="1">
    <source>
        <dbReference type="ARBA" id="ARBA00007980"/>
    </source>
</evidence>
<evidence type="ECO:0000313" key="4">
    <source>
        <dbReference type="EMBL" id="KAK7095481.1"/>
    </source>
</evidence>
<reference evidence="4 5" key="1">
    <citation type="submission" date="2024-02" db="EMBL/GenBank/DDBJ databases">
        <title>Chromosome-scale genome assembly of the rough periwinkle Littorina saxatilis.</title>
        <authorList>
            <person name="De Jode A."/>
            <person name="Faria R."/>
            <person name="Formenti G."/>
            <person name="Sims Y."/>
            <person name="Smith T.P."/>
            <person name="Tracey A."/>
            <person name="Wood J.M.D."/>
            <person name="Zagrodzka Z.B."/>
            <person name="Johannesson K."/>
            <person name="Butlin R.K."/>
            <person name="Leder E.H."/>
        </authorList>
    </citation>
    <scope>NUCLEOTIDE SEQUENCE [LARGE SCALE GENOMIC DNA]</scope>
    <source>
        <strain evidence="4">Snail1</strain>
        <tissue evidence="4">Muscle</tissue>
    </source>
</reference>
<dbReference type="AlphaFoldDB" id="A0AAN9AYU3"/>
<dbReference type="PANTHER" id="PTHR12773">
    <property type="entry name" value="UPF0315 PROTEIN-RELATED"/>
    <property type="match status" value="1"/>
</dbReference>
<dbReference type="CDD" id="cd21089">
    <property type="entry name" value="Trm112-like"/>
    <property type="match status" value="1"/>
</dbReference>
<organism evidence="4 5">
    <name type="scientific">Littorina saxatilis</name>
    <dbReference type="NCBI Taxonomy" id="31220"/>
    <lineage>
        <taxon>Eukaryota</taxon>
        <taxon>Metazoa</taxon>
        <taxon>Spiralia</taxon>
        <taxon>Lophotrochozoa</taxon>
        <taxon>Mollusca</taxon>
        <taxon>Gastropoda</taxon>
        <taxon>Caenogastropoda</taxon>
        <taxon>Littorinimorpha</taxon>
        <taxon>Littorinoidea</taxon>
        <taxon>Littorinidae</taxon>
        <taxon>Littorina</taxon>
    </lineage>
</organism>
<evidence type="ECO:0000313" key="5">
    <source>
        <dbReference type="Proteomes" id="UP001374579"/>
    </source>
</evidence>